<evidence type="ECO:0000256" key="3">
    <source>
        <dbReference type="ARBA" id="ARBA00022692"/>
    </source>
</evidence>
<evidence type="ECO:0000256" key="8">
    <source>
        <dbReference type="RuleBase" id="RU362091"/>
    </source>
</evidence>
<keyword evidence="3 9" id="KW-0812">Transmembrane</keyword>
<dbReference type="Pfam" id="PF00474">
    <property type="entry name" value="SSF"/>
    <property type="match status" value="1"/>
</dbReference>
<evidence type="ECO:0000256" key="9">
    <source>
        <dbReference type="SAM" id="Phobius"/>
    </source>
</evidence>
<comment type="similarity">
    <text evidence="2 8">Belongs to the sodium:solute symporter (SSF) (TC 2.A.21) family.</text>
</comment>
<evidence type="ECO:0000256" key="7">
    <source>
        <dbReference type="ARBA" id="ARBA00023201"/>
    </source>
</evidence>
<gene>
    <name evidence="10" type="primary">sglT_1</name>
    <name evidence="10" type="ORF">NCTC11801_01520</name>
</gene>
<feature type="transmembrane region" description="Helical" evidence="9">
    <location>
        <begin position="87"/>
        <end position="107"/>
    </location>
</feature>
<keyword evidence="7" id="KW-0739">Sodium transport</keyword>
<evidence type="ECO:0000256" key="5">
    <source>
        <dbReference type="ARBA" id="ARBA00023053"/>
    </source>
</evidence>
<feature type="transmembrane region" description="Helical" evidence="9">
    <location>
        <begin position="193"/>
        <end position="212"/>
    </location>
</feature>
<evidence type="ECO:0000313" key="10">
    <source>
        <dbReference type="EMBL" id="SUC30590.1"/>
    </source>
</evidence>
<evidence type="ECO:0000256" key="1">
    <source>
        <dbReference type="ARBA" id="ARBA00004141"/>
    </source>
</evidence>
<feature type="transmembrane region" description="Helical" evidence="9">
    <location>
        <begin position="51"/>
        <end position="67"/>
    </location>
</feature>
<dbReference type="InterPro" id="IPR038377">
    <property type="entry name" value="Na/Glc_symporter_sf"/>
</dbReference>
<dbReference type="GO" id="GO:0005886">
    <property type="term" value="C:plasma membrane"/>
    <property type="evidence" value="ECO:0007669"/>
    <property type="project" value="TreeGrafter"/>
</dbReference>
<keyword evidence="4 9" id="KW-1133">Transmembrane helix</keyword>
<accession>A0A379FPA1</accession>
<keyword evidence="7" id="KW-0406">Ion transport</keyword>
<proteinExistence type="inferred from homology"/>
<sequence>MQTEGVGLSTLDYGIFILYVLIIISVGLWVSRDKKGQKKGTKDYFLAGKTLPWWAIGSSLIAANISAEQFIGMSGSGFSIGLAIASYEWMAALTLIIVAKYFMPVFIDKGIFTIPEFVEKRFNKTLKTILAVFWLALFIFVNLTSVLYLGSLALQTILGIPMHYAIFGLALFAVIYSLYGGLSAVAWTDVVQVFFLILGGFLTTIMAVSYIGGDAGLFAV</sequence>
<name>A0A379FPA1_PRORE</name>
<dbReference type="GO" id="GO:0005412">
    <property type="term" value="F:D-glucose:sodium symporter activity"/>
    <property type="evidence" value="ECO:0007669"/>
    <property type="project" value="TreeGrafter"/>
</dbReference>
<keyword evidence="7" id="KW-0813">Transport</keyword>
<keyword evidence="5" id="KW-0915">Sodium</keyword>
<dbReference type="PANTHER" id="PTHR11819">
    <property type="entry name" value="SOLUTE CARRIER FAMILY 5"/>
    <property type="match status" value="1"/>
</dbReference>
<evidence type="ECO:0000256" key="2">
    <source>
        <dbReference type="ARBA" id="ARBA00006434"/>
    </source>
</evidence>
<dbReference type="Gene3D" id="1.20.1730.10">
    <property type="entry name" value="Sodium/glucose cotransporter"/>
    <property type="match status" value="1"/>
</dbReference>
<feature type="transmembrane region" description="Helical" evidence="9">
    <location>
        <begin position="13"/>
        <end position="30"/>
    </location>
</feature>
<dbReference type="InterPro" id="IPR001734">
    <property type="entry name" value="Na/solute_symporter"/>
</dbReference>
<dbReference type="PROSITE" id="PS50283">
    <property type="entry name" value="NA_SOLUT_SYMP_3"/>
    <property type="match status" value="1"/>
</dbReference>
<dbReference type="EMBL" id="UGTZ01000001">
    <property type="protein sequence ID" value="SUC30590.1"/>
    <property type="molecule type" value="Genomic_DNA"/>
</dbReference>
<evidence type="ECO:0000256" key="4">
    <source>
        <dbReference type="ARBA" id="ARBA00022989"/>
    </source>
</evidence>
<reference evidence="10 11" key="1">
    <citation type="submission" date="2018-06" db="EMBL/GenBank/DDBJ databases">
        <authorList>
            <consortium name="Pathogen Informatics"/>
            <person name="Doyle S."/>
        </authorList>
    </citation>
    <scope>NUCLEOTIDE SEQUENCE [LARGE SCALE GENOMIC DNA]</scope>
    <source>
        <strain evidence="10 11">NCTC11801</strain>
    </source>
</reference>
<dbReference type="Proteomes" id="UP000254208">
    <property type="component" value="Unassembled WGS sequence"/>
</dbReference>
<organism evidence="10 11">
    <name type="scientific">Providencia rettgeri</name>
    <dbReference type="NCBI Taxonomy" id="587"/>
    <lineage>
        <taxon>Bacteria</taxon>
        <taxon>Pseudomonadati</taxon>
        <taxon>Pseudomonadota</taxon>
        <taxon>Gammaproteobacteria</taxon>
        <taxon>Enterobacterales</taxon>
        <taxon>Morganellaceae</taxon>
        <taxon>Providencia</taxon>
    </lineage>
</organism>
<protein>
    <submittedName>
        <fullName evidence="10">Na(+)/glucose symporter</fullName>
    </submittedName>
</protein>
<feature type="transmembrane region" description="Helical" evidence="9">
    <location>
        <begin position="128"/>
        <end position="150"/>
    </location>
</feature>
<evidence type="ECO:0000256" key="6">
    <source>
        <dbReference type="ARBA" id="ARBA00023136"/>
    </source>
</evidence>
<feature type="transmembrane region" description="Helical" evidence="9">
    <location>
        <begin position="162"/>
        <end position="181"/>
    </location>
</feature>
<dbReference type="PANTHER" id="PTHR11819:SF195">
    <property type="entry name" value="SODIUM_GLUCOSE COTRANSPORTER 4"/>
    <property type="match status" value="1"/>
</dbReference>
<evidence type="ECO:0000313" key="11">
    <source>
        <dbReference type="Proteomes" id="UP000254208"/>
    </source>
</evidence>
<dbReference type="AlphaFoldDB" id="A0A379FPA1"/>
<keyword evidence="6 9" id="KW-0472">Membrane</keyword>
<comment type="subcellular location">
    <subcellularLocation>
        <location evidence="1">Membrane</location>
        <topology evidence="1">Multi-pass membrane protein</topology>
    </subcellularLocation>
</comment>